<proteinExistence type="inferred from homology"/>
<dbReference type="EMBL" id="OBQC01000003">
    <property type="protein sequence ID" value="SOC37344.1"/>
    <property type="molecule type" value="Genomic_DNA"/>
</dbReference>
<keyword evidence="2 4" id="KW-0472">Membrane</keyword>
<evidence type="ECO:0000256" key="3">
    <source>
        <dbReference type="SAM" id="MobiDB-lite"/>
    </source>
</evidence>
<gene>
    <name evidence="5" type="ORF">SAMN05877842_103154</name>
</gene>
<dbReference type="InterPro" id="IPR050768">
    <property type="entry name" value="UPF0353/GerABKA_families"/>
</dbReference>
<reference evidence="6" key="1">
    <citation type="submission" date="2017-08" db="EMBL/GenBank/DDBJ databases">
        <authorList>
            <person name="Varghese N."/>
            <person name="Submissions S."/>
        </authorList>
    </citation>
    <scope>NUCLEOTIDE SEQUENCE [LARGE SCALE GENOMIC DNA]</scope>
    <source>
        <strain evidence="6">JC23</strain>
    </source>
</reference>
<dbReference type="AlphaFoldDB" id="A0A285U5X5"/>
<protein>
    <submittedName>
        <fullName evidence="5">GerA spore germination protein</fullName>
    </submittedName>
</protein>
<keyword evidence="4" id="KW-1133">Transmembrane helix</keyword>
<dbReference type="PANTHER" id="PTHR22550:SF5">
    <property type="entry name" value="LEUCINE ZIPPER PROTEIN 4"/>
    <property type="match status" value="1"/>
</dbReference>
<feature type="transmembrane region" description="Helical" evidence="4">
    <location>
        <begin position="308"/>
        <end position="328"/>
    </location>
</feature>
<evidence type="ECO:0000256" key="4">
    <source>
        <dbReference type="SAM" id="Phobius"/>
    </source>
</evidence>
<organism evidence="5 6">
    <name type="scientific">Ureibacillus acetophenoni</name>
    <dbReference type="NCBI Taxonomy" id="614649"/>
    <lineage>
        <taxon>Bacteria</taxon>
        <taxon>Bacillati</taxon>
        <taxon>Bacillota</taxon>
        <taxon>Bacilli</taxon>
        <taxon>Bacillales</taxon>
        <taxon>Caryophanaceae</taxon>
        <taxon>Ureibacillus</taxon>
    </lineage>
</organism>
<dbReference type="RefSeq" id="WP_235864533.1">
    <property type="nucleotide sequence ID" value="NZ_OBQC01000003.1"/>
</dbReference>
<name>A0A285U5X5_9BACL</name>
<keyword evidence="6" id="KW-1185">Reference proteome</keyword>
<evidence type="ECO:0000256" key="2">
    <source>
        <dbReference type="ARBA" id="ARBA00023136"/>
    </source>
</evidence>
<feature type="transmembrane region" description="Helical" evidence="4">
    <location>
        <begin position="379"/>
        <end position="398"/>
    </location>
</feature>
<accession>A0A285U5X5</accession>
<feature type="region of interest" description="Disordered" evidence="3">
    <location>
        <begin position="1"/>
        <end position="27"/>
    </location>
</feature>
<dbReference type="GO" id="GO:0009847">
    <property type="term" value="P:spore germination"/>
    <property type="evidence" value="ECO:0007669"/>
    <property type="project" value="InterPro"/>
</dbReference>
<feature type="transmembrane region" description="Helical" evidence="4">
    <location>
        <begin position="404"/>
        <end position="423"/>
    </location>
</feature>
<comment type="similarity">
    <text evidence="1">Belongs to the GerABKA family.</text>
</comment>
<evidence type="ECO:0000256" key="1">
    <source>
        <dbReference type="ARBA" id="ARBA00005278"/>
    </source>
</evidence>
<dbReference type="PANTHER" id="PTHR22550">
    <property type="entry name" value="SPORE GERMINATION PROTEIN"/>
    <property type="match status" value="1"/>
</dbReference>
<dbReference type="InterPro" id="IPR004995">
    <property type="entry name" value="Spore_Ger"/>
</dbReference>
<keyword evidence="4" id="KW-0812">Transmembrane</keyword>
<dbReference type="Pfam" id="PF03323">
    <property type="entry name" value="GerA"/>
    <property type="match status" value="1"/>
</dbReference>
<dbReference type="PIRSF" id="PIRSF005690">
    <property type="entry name" value="GerBA"/>
    <property type="match status" value="1"/>
</dbReference>
<sequence>MFNKKKKNNKEQITNEQTEMQEPTKHYSKNELKQTLEILSKEEFINLIKEKINSPSDFIIKNVTDEITIVYIDNLIEVKSLTDLTIPTLQNISDPTPQTIKEKLPLAQIDISNKLDILIYELLEGAALIHTKENAEIIIAKISSYQSRGLSAPENESQVIGSQVGFNESLATNISLIRRFVTSPNLCNEKFEVGEDTITSISLIYIKGVASEEQVNTIRQRIESLDVSGLIDSAILAELIDDSSKTVFPQMLLTERPDRFCDGLLSGKIGIMMNGSSMGIVTPVAFIEFFHSKEDQNLRWQIGTMLRLLRLFAMIFSIFLTPIYVAALTYHYEIISQTLIVPLSESRAIVPFPPILEALLLELIIELLREAGSRLPTKVGQTVGIVGGIVIGTAAVEAGITSNILIIFVALSALASFTTPNYVMANIIRFLRFPIIILAGIWGFLGIMLAVCFLLIHLLRLTSLGAPYLAPLYPTRLKDLPNSLIRLPLSIISRQAVNTRKGDEESTKQKDSKKVSE</sequence>
<feature type="transmembrane region" description="Helical" evidence="4">
    <location>
        <begin position="435"/>
        <end position="459"/>
    </location>
</feature>
<dbReference type="Proteomes" id="UP000219252">
    <property type="component" value="Unassembled WGS sequence"/>
</dbReference>
<dbReference type="GO" id="GO:0016020">
    <property type="term" value="C:membrane"/>
    <property type="evidence" value="ECO:0007669"/>
    <property type="project" value="InterPro"/>
</dbReference>
<evidence type="ECO:0000313" key="6">
    <source>
        <dbReference type="Proteomes" id="UP000219252"/>
    </source>
</evidence>
<evidence type="ECO:0000313" key="5">
    <source>
        <dbReference type="EMBL" id="SOC37344.1"/>
    </source>
</evidence>
<feature type="compositionally biased region" description="Polar residues" evidence="3">
    <location>
        <begin position="11"/>
        <end position="21"/>
    </location>
</feature>